<dbReference type="SUPFAM" id="SSF52540">
    <property type="entry name" value="P-loop containing nucleoside triphosphate hydrolases"/>
    <property type="match status" value="1"/>
</dbReference>
<organism evidence="2 3">
    <name type="scientific">Streptomyces antimycoticus</name>
    <dbReference type="NCBI Taxonomy" id="68175"/>
    <lineage>
        <taxon>Bacteria</taxon>
        <taxon>Bacillati</taxon>
        <taxon>Actinomycetota</taxon>
        <taxon>Actinomycetes</taxon>
        <taxon>Kitasatosporales</taxon>
        <taxon>Streptomycetaceae</taxon>
        <taxon>Streptomyces</taxon>
        <taxon>Streptomyces violaceusniger group</taxon>
    </lineage>
</organism>
<dbReference type="Pfam" id="PF13191">
    <property type="entry name" value="AAA_16"/>
    <property type="match status" value="1"/>
</dbReference>
<dbReference type="Gene3D" id="3.40.50.1820">
    <property type="entry name" value="alpha/beta hydrolase"/>
    <property type="match status" value="1"/>
</dbReference>
<evidence type="ECO:0000259" key="1">
    <source>
        <dbReference type="Pfam" id="PF13191"/>
    </source>
</evidence>
<dbReference type="InterPro" id="IPR041664">
    <property type="entry name" value="AAA_16"/>
</dbReference>
<dbReference type="Proteomes" id="UP000463951">
    <property type="component" value="Chromosome"/>
</dbReference>
<dbReference type="InterPro" id="IPR027417">
    <property type="entry name" value="P-loop_NTPase"/>
</dbReference>
<reference evidence="2 3" key="1">
    <citation type="journal article" date="2020" name="Int. J. Syst. Evol. Microbiol.">
        <title>Reclassification of Streptomyces castelarensis and Streptomyces sporoclivatus as later heterotypic synonyms of Streptomyces antimycoticus.</title>
        <authorList>
            <person name="Komaki H."/>
            <person name="Tamura T."/>
        </authorList>
    </citation>
    <scope>NUCLEOTIDE SEQUENCE [LARGE SCALE GENOMIC DNA]</scope>
    <source>
        <strain evidence="2 3">NBRC 100767</strain>
    </source>
</reference>
<evidence type="ECO:0000313" key="2">
    <source>
        <dbReference type="EMBL" id="BBJ46590.1"/>
    </source>
</evidence>
<sequence>MGATGLATRLAEARAGALVGREPERAVLDRMLSGAGDAPLVAYLHGPGGIGKSSLVRSAAWRAELARRRVVQVDARFLDADPRRLEEAAAPACAEPGAVLPHDRRTARAASRGRESDFLTWWFDWLSAVPGTFPPEEVATVASSYRGYEALRAGFSHYRTLLEDGRVNRAWHETGGALPMPVLAVGGEHSTGARLADSLNTVAPRLTGAVIAGSGHFVPEERPNAFADELLPFLSAPLRRAGRV</sequence>
<dbReference type="GO" id="GO:0004185">
    <property type="term" value="F:serine-type carboxypeptidase activity"/>
    <property type="evidence" value="ECO:0007669"/>
    <property type="project" value="InterPro"/>
</dbReference>
<dbReference type="EMBL" id="AP019620">
    <property type="protein sequence ID" value="BBJ46590.1"/>
    <property type="molecule type" value="Genomic_DNA"/>
</dbReference>
<name>A0A499V155_9ACTN</name>
<protein>
    <recommendedName>
        <fullName evidence="1">Orc1-like AAA ATPase domain-containing protein</fullName>
    </recommendedName>
</protein>
<dbReference type="PROSITE" id="PS00560">
    <property type="entry name" value="CARBOXYPEPT_SER_HIS"/>
    <property type="match status" value="1"/>
</dbReference>
<accession>A0A499V155</accession>
<dbReference type="InterPro" id="IPR029058">
    <property type="entry name" value="AB_hydrolase_fold"/>
</dbReference>
<gene>
    <name evidence="2" type="ORF">SSPO_093080</name>
</gene>
<evidence type="ECO:0000313" key="3">
    <source>
        <dbReference type="Proteomes" id="UP000463951"/>
    </source>
</evidence>
<dbReference type="InterPro" id="IPR033124">
    <property type="entry name" value="Ser_caboxypep_his_AS"/>
</dbReference>
<proteinExistence type="predicted"/>
<dbReference type="SUPFAM" id="SSF53474">
    <property type="entry name" value="alpha/beta-Hydrolases"/>
    <property type="match status" value="1"/>
</dbReference>
<feature type="domain" description="Orc1-like AAA ATPase" evidence="1">
    <location>
        <begin position="18"/>
        <end position="79"/>
    </location>
</feature>
<dbReference type="AlphaFoldDB" id="A0A499V155"/>